<protein>
    <submittedName>
        <fullName evidence="2">Uncharacterized protein</fullName>
    </submittedName>
</protein>
<feature type="compositionally biased region" description="Basic and acidic residues" evidence="1">
    <location>
        <begin position="79"/>
        <end position="88"/>
    </location>
</feature>
<gene>
    <name evidence="2" type="ORF">ERS852411_03217</name>
</gene>
<feature type="compositionally biased region" description="Low complexity" evidence="1">
    <location>
        <begin position="52"/>
        <end position="69"/>
    </location>
</feature>
<evidence type="ECO:0000256" key="1">
    <source>
        <dbReference type="SAM" id="MobiDB-lite"/>
    </source>
</evidence>
<feature type="region of interest" description="Disordered" evidence="1">
    <location>
        <begin position="1"/>
        <end position="115"/>
    </location>
</feature>
<evidence type="ECO:0000313" key="3">
    <source>
        <dbReference type="Proteomes" id="UP000095746"/>
    </source>
</evidence>
<organism evidence="2 3">
    <name type="scientific">Flavonifractor plautii</name>
    <name type="common">Fusobacterium plautii</name>
    <dbReference type="NCBI Taxonomy" id="292800"/>
    <lineage>
        <taxon>Bacteria</taxon>
        <taxon>Bacillati</taxon>
        <taxon>Bacillota</taxon>
        <taxon>Clostridia</taxon>
        <taxon>Eubacteriales</taxon>
        <taxon>Oscillospiraceae</taxon>
        <taxon>Flavonifractor</taxon>
    </lineage>
</organism>
<dbReference type="AlphaFoldDB" id="A0A174NLW2"/>
<proteinExistence type="predicted"/>
<accession>A0A174NLW2</accession>
<name>A0A174NLW2_FLAPL</name>
<dbReference type="EMBL" id="CYZT01000378">
    <property type="protein sequence ID" value="CUP49742.1"/>
    <property type="molecule type" value="Genomic_DNA"/>
</dbReference>
<feature type="compositionally biased region" description="Low complexity" evidence="1">
    <location>
        <begin position="94"/>
        <end position="115"/>
    </location>
</feature>
<evidence type="ECO:0000313" key="2">
    <source>
        <dbReference type="EMBL" id="CUP49742.1"/>
    </source>
</evidence>
<dbReference type="Proteomes" id="UP000095746">
    <property type="component" value="Unassembled WGS sequence"/>
</dbReference>
<sequence>MVGTATKRMSAPVPSFLPNSSMALAQSMGEPPPKATTAWGRNSASALAPWATSSRGGSGTTWSNTSTVQSRRRARTRSSRPDWARKESVITITRRPASPSRAAKASGPKKIVGLS</sequence>
<reference evidence="2 3" key="1">
    <citation type="submission" date="2015-09" db="EMBL/GenBank/DDBJ databases">
        <authorList>
            <consortium name="Pathogen Informatics"/>
        </authorList>
    </citation>
    <scope>NUCLEOTIDE SEQUENCE [LARGE SCALE GENOMIC DNA]</scope>
    <source>
        <strain evidence="2 3">2789STDY5608854</strain>
    </source>
</reference>